<dbReference type="Pfam" id="PF09604">
    <property type="entry name" value="Potass_KdpF"/>
    <property type="match status" value="1"/>
</dbReference>
<gene>
    <name evidence="1" type="primary">kdpF</name>
    <name evidence="1" type="ORF">H9L01_07355</name>
</gene>
<dbReference type="GO" id="GO:0005886">
    <property type="term" value="C:plasma membrane"/>
    <property type="evidence" value="ECO:0007669"/>
    <property type="project" value="InterPro"/>
</dbReference>
<accession>A0A7G9S1V2</accession>
<dbReference type="InterPro" id="IPR011726">
    <property type="entry name" value="KdpF"/>
</dbReference>
<evidence type="ECO:0000313" key="1">
    <source>
        <dbReference type="EMBL" id="QNN61827.1"/>
    </source>
</evidence>
<sequence>MIILGIIVAGILGYLFYALVNPDKL</sequence>
<name>A0A7G9S1V2_9FIRM</name>
<keyword evidence="2" id="KW-1185">Reference proteome</keyword>
<dbReference type="GO" id="GO:0008556">
    <property type="term" value="F:P-type potassium transmembrane transporter activity"/>
    <property type="evidence" value="ECO:0007669"/>
    <property type="project" value="InterPro"/>
</dbReference>
<proteinExistence type="predicted"/>
<reference evidence="1 2" key="1">
    <citation type="submission" date="2020-08" db="EMBL/GenBank/DDBJ databases">
        <title>Genome sequence of Erysipelothrix inopinata DSM 15511T.</title>
        <authorList>
            <person name="Hyun D.-W."/>
            <person name="Bae J.-W."/>
        </authorList>
    </citation>
    <scope>NUCLEOTIDE SEQUENCE [LARGE SCALE GENOMIC DNA]</scope>
    <source>
        <strain evidence="1 2">DSM 15511</strain>
    </source>
</reference>
<protein>
    <submittedName>
        <fullName evidence="1">K(+)-transporting ATPase subunit F</fullName>
    </submittedName>
</protein>
<dbReference type="KEGG" id="eio:H9L01_07355"/>
<organism evidence="1 2">
    <name type="scientific">Erysipelothrix inopinata</name>
    <dbReference type="NCBI Taxonomy" id="225084"/>
    <lineage>
        <taxon>Bacteria</taxon>
        <taxon>Bacillati</taxon>
        <taxon>Bacillota</taxon>
        <taxon>Erysipelotrichia</taxon>
        <taxon>Erysipelotrichales</taxon>
        <taxon>Erysipelotrichaceae</taxon>
        <taxon>Erysipelothrix</taxon>
    </lineage>
</organism>
<evidence type="ECO:0000313" key="2">
    <source>
        <dbReference type="Proteomes" id="UP000515928"/>
    </source>
</evidence>
<dbReference type="AlphaFoldDB" id="A0A7G9S1V2"/>
<dbReference type="NCBIfam" id="TIGR02115">
    <property type="entry name" value="potass_kdpF"/>
    <property type="match status" value="1"/>
</dbReference>
<dbReference type="EMBL" id="CP060715">
    <property type="protein sequence ID" value="QNN61827.1"/>
    <property type="molecule type" value="Genomic_DNA"/>
</dbReference>
<dbReference type="Proteomes" id="UP000515928">
    <property type="component" value="Chromosome"/>
</dbReference>